<dbReference type="Proteomes" id="UP000887540">
    <property type="component" value="Unplaced"/>
</dbReference>
<protein>
    <submittedName>
        <fullName evidence="5">Deoxyribonuclease II</fullName>
    </submittedName>
</protein>
<evidence type="ECO:0000313" key="5">
    <source>
        <dbReference type="WBParaSite" id="ACRNAN_scaffold874.g12446.t1"/>
    </source>
</evidence>
<sequence>MEKLLALIFFGYISVVCSISCKDQNNKDVDWFITYKMPKQADSSPPGIANGVGFYYMDSNLAGDLKPSTNDLSSSDQAIAYTLQQYYSQQSNSDLFHVMYNDEMAASLEEKSGSAWGWLKEKVKSVLRSKAVEYGHTKGVVFFDNDAGYWLVHSVPKFPLSDSYVYPDNGMIYAQSMLCMSFKYSELSKIGTQLYYNHPQIYSSNLPTSMAADNPDLAKVIGGQYKSGAPYSSTLDLTTAGGTTFKSFAKSADFNQDLYASLVAPTLKTPLDVETWRRGDEIPQNCSLKYGVQNVEDMKVGTSTTFKYTKDHSKVGISTQASAPYTCIGDINRMTSQFVRGGGTICINNAAVWTTYFQMIATADSC</sequence>
<accession>A0A914EK79</accession>
<dbReference type="WBParaSite" id="ACRNAN_scaffold874.g12446.t1">
    <property type="protein sequence ID" value="ACRNAN_scaffold874.g12446.t1"/>
    <property type="gene ID" value="ACRNAN_scaffold874.g12446"/>
</dbReference>
<proteinExistence type="inferred from homology"/>
<organism evidence="4 5">
    <name type="scientific">Acrobeloides nanus</name>
    <dbReference type="NCBI Taxonomy" id="290746"/>
    <lineage>
        <taxon>Eukaryota</taxon>
        <taxon>Metazoa</taxon>
        <taxon>Ecdysozoa</taxon>
        <taxon>Nematoda</taxon>
        <taxon>Chromadorea</taxon>
        <taxon>Rhabditida</taxon>
        <taxon>Tylenchina</taxon>
        <taxon>Cephalobomorpha</taxon>
        <taxon>Cephaloboidea</taxon>
        <taxon>Cephalobidae</taxon>
        <taxon>Acrobeloides</taxon>
    </lineage>
</organism>
<dbReference type="GO" id="GO:0006309">
    <property type="term" value="P:apoptotic DNA fragmentation"/>
    <property type="evidence" value="ECO:0007669"/>
    <property type="project" value="TreeGrafter"/>
</dbReference>
<dbReference type="PANTHER" id="PTHR10858:SF31">
    <property type="entry name" value="DEOXYRIBONUCLEASE-2"/>
    <property type="match status" value="1"/>
</dbReference>
<name>A0A914EK79_9BILA</name>
<keyword evidence="2" id="KW-0378">Hydrolase</keyword>
<feature type="chain" id="PRO_5037608337" evidence="3">
    <location>
        <begin position="19"/>
        <end position="366"/>
    </location>
</feature>
<feature type="signal peptide" evidence="3">
    <location>
        <begin position="1"/>
        <end position="18"/>
    </location>
</feature>
<dbReference type="InterPro" id="IPR004947">
    <property type="entry name" value="DNase_II"/>
</dbReference>
<evidence type="ECO:0000256" key="2">
    <source>
        <dbReference type="ARBA" id="ARBA00022801"/>
    </source>
</evidence>
<evidence type="ECO:0000256" key="1">
    <source>
        <dbReference type="ARBA" id="ARBA00007527"/>
    </source>
</evidence>
<comment type="similarity">
    <text evidence="1">Belongs to the DNase II family.</text>
</comment>
<evidence type="ECO:0000256" key="3">
    <source>
        <dbReference type="SAM" id="SignalP"/>
    </source>
</evidence>
<dbReference type="CDD" id="cd09121">
    <property type="entry name" value="PLDc_DNaseII_2"/>
    <property type="match status" value="1"/>
</dbReference>
<keyword evidence="3" id="KW-0732">Signal</keyword>
<dbReference type="GO" id="GO:0004531">
    <property type="term" value="F:deoxyribonuclease II activity"/>
    <property type="evidence" value="ECO:0007669"/>
    <property type="project" value="InterPro"/>
</dbReference>
<evidence type="ECO:0000313" key="4">
    <source>
        <dbReference type="Proteomes" id="UP000887540"/>
    </source>
</evidence>
<reference evidence="5" key="1">
    <citation type="submission" date="2022-11" db="UniProtKB">
        <authorList>
            <consortium name="WormBaseParasite"/>
        </authorList>
    </citation>
    <scope>IDENTIFICATION</scope>
</reference>
<dbReference type="Pfam" id="PF03265">
    <property type="entry name" value="DNase_II"/>
    <property type="match status" value="1"/>
</dbReference>
<keyword evidence="4" id="KW-1185">Reference proteome</keyword>
<dbReference type="PANTHER" id="PTHR10858">
    <property type="entry name" value="DEOXYRIBONUCLEASE II"/>
    <property type="match status" value="1"/>
</dbReference>
<dbReference type="AlphaFoldDB" id="A0A914EK79"/>
<dbReference type="CDD" id="cd09120">
    <property type="entry name" value="PLDc_DNaseII_1"/>
    <property type="match status" value="1"/>
</dbReference>